<dbReference type="Gene3D" id="3.40.50.1820">
    <property type="entry name" value="alpha/beta hydrolase"/>
    <property type="match status" value="1"/>
</dbReference>
<gene>
    <name evidence="2" type="ORF">UFOPK2754_00964</name>
    <name evidence="3" type="ORF">UFOPK3139_01302</name>
    <name evidence="4" type="ORF">UFOPK3543_01930</name>
    <name evidence="5" type="ORF">UFOPK3967_00165</name>
</gene>
<dbReference type="EMBL" id="CAFABA010000046">
    <property type="protein sequence ID" value="CAB4829430.1"/>
    <property type="molecule type" value="Genomic_DNA"/>
</dbReference>
<name>A0A6J7MHD2_9ZZZZ</name>
<dbReference type="AlphaFoldDB" id="A0A6J7MHD2"/>
<dbReference type="InterPro" id="IPR050261">
    <property type="entry name" value="FrsA_esterase"/>
</dbReference>
<evidence type="ECO:0000313" key="4">
    <source>
        <dbReference type="EMBL" id="CAB4918089.1"/>
    </source>
</evidence>
<reference evidence="5" key="1">
    <citation type="submission" date="2020-05" db="EMBL/GenBank/DDBJ databases">
        <authorList>
            <person name="Chiriac C."/>
            <person name="Salcher M."/>
            <person name="Ghai R."/>
            <person name="Kavagutti S V."/>
        </authorList>
    </citation>
    <scope>NUCLEOTIDE SEQUENCE</scope>
</reference>
<protein>
    <submittedName>
        <fullName evidence="5">Unannotated protein</fullName>
    </submittedName>
</protein>
<dbReference type="EMBL" id="CAEZYR010000026">
    <property type="protein sequence ID" value="CAB4738040.1"/>
    <property type="molecule type" value="Genomic_DNA"/>
</dbReference>
<dbReference type="EMBL" id="CAFBOS010000005">
    <property type="protein sequence ID" value="CAB4977863.1"/>
    <property type="molecule type" value="Genomic_DNA"/>
</dbReference>
<evidence type="ECO:0000313" key="2">
    <source>
        <dbReference type="EMBL" id="CAB4738040.1"/>
    </source>
</evidence>
<accession>A0A6J7MHD2</accession>
<dbReference type="InterPro" id="IPR002925">
    <property type="entry name" value="Dienelactn_hydro"/>
</dbReference>
<dbReference type="EMBL" id="CAFBMH010000078">
    <property type="protein sequence ID" value="CAB4918089.1"/>
    <property type="molecule type" value="Genomic_DNA"/>
</dbReference>
<organism evidence="5">
    <name type="scientific">freshwater metagenome</name>
    <dbReference type="NCBI Taxonomy" id="449393"/>
    <lineage>
        <taxon>unclassified sequences</taxon>
        <taxon>metagenomes</taxon>
        <taxon>ecological metagenomes</taxon>
    </lineage>
</organism>
<evidence type="ECO:0000259" key="1">
    <source>
        <dbReference type="Pfam" id="PF01738"/>
    </source>
</evidence>
<proteinExistence type="predicted"/>
<feature type="domain" description="Dienelactone hydrolase" evidence="1">
    <location>
        <begin position="28"/>
        <end position="248"/>
    </location>
</feature>
<dbReference type="GO" id="GO:0016787">
    <property type="term" value="F:hydrolase activity"/>
    <property type="evidence" value="ECO:0007669"/>
    <property type="project" value="InterPro"/>
</dbReference>
<dbReference type="InterPro" id="IPR029058">
    <property type="entry name" value="AB_hydrolase_fold"/>
</dbReference>
<dbReference type="PANTHER" id="PTHR22946:SF0">
    <property type="entry name" value="DIENELACTONE HYDROLASE DOMAIN-CONTAINING PROTEIN"/>
    <property type="match status" value="1"/>
</dbReference>
<dbReference type="SUPFAM" id="SSF53474">
    <property type="entry name" value="alpha/beta-Hydrolases"/>
    <property type="match status" value="1"/>
</dbReference>
<evidence type="ECO:0000313" key="3">
    <source>
        <dbReference type="EMBL" id="CAB4829430.1"/>
    </source>
</evidence>
<dbReference type="Pfam" id="PF01738">
    <property type="entry name" value="DLH"/>
    <property type="match status" value="1"/>
</dbReference>
<sequence length="251" mass="26639">MAECDGGVGMFDGMERIELDHEGTRLCGYVAVPDTPGPAPALLVMHSALGIAHAVNERTARKFAALGYVAICTDMYGAHLEGASMEVTGEAFFANLAAPDLQRARTVAWFEAVASRPDVDEQRIAAVGFCYGGNTVLELARSGANLKVAVSYHGVLNTHARAEPGVVGAHVVAYCGAGDPYAPLEDVDRLRSELRDAGVANYQITVFGAAVHGFTDPDAADLQLEGVAYDALSNELSWNDTLVLLRHHFGH</sequence>
<dbReference type="PANTHER" id="PTHR22946">
    <property type="entry name" value="DIENELACTONE HYDROLASE DOMAIN-CONTAINING PROTEIN-RELATED"/>
    <property type="match status" value="1"/>
</dbReference>
<evidence type="ECO:0000313" key="5">
    <source>
        <dbReference type="EMBL" id="CAB4977863.1"/>
    </source>
</evidence>